<keyword evidence="5" id="KW-1185">Reference proteome</keyword>
<dbReference type="RefSeq" id="WP_014372129.1">
    <property type="nucleotide sequence ID" value="NC_016935.1"/>
</dbReference>
<proteinExistence type="inferred from homology"/>
<organism evidence="4 5">
    <name type="scientific">Paenibacillus mucilaginosus 3016</name>
    <dbReference type="NCBI Taxonomy" id="1116391"/>
    <lineage>
        <taxon>Bacteria</taxon>
        <taxon>Bacillati</taxon>
        <taxon>Bacillota</taxon>
        <taxon>Bacilli</taxon>
        <taxon>Bacillales</taxon>
        <taxon>Paenibacillaceae</taxon>
        <taxon>Paenibacillus</taxon>
    </lineage>
</organism>
<dbReference type="CDD" id="cd04647">
    <property type="entry name" value="LbH_MAT_like"/>
    <property type="match status" value="1"/>
</dbReference>
<dbReference type="PROSITE" id="PS00101">
    <property type="entry name" value="HEXAPEP_TRANSFERASES"/>
    <property type="match status" value="1"/>
</dbReference>
<evidence type="ECO:0000313" key="4">
    <source>
        <dbReference type="EMBL" id="AFC32972.1"/>
    </source>
</evidence>
<protein>
    <submittedName>
        <fullName evidence="4">Putative acetyltransferase</fullName>
    </submittedName>
</protein>
<dbReference type="Gene3D" id="2.160.10.10">
    <property type="entry name" value="Hexapeptide repeat proteins"/>
    <property type="match status" value="1"/>
</dbReference>
<dbReference type="PANTHER" id="PTHR23416">
    <property type="entry name" value="SIALIC ACID SYNTHASE-RELATED"/>
    <property type="match status" value="1"/>
</dbReference>
<evidence type="ECO:0000313" key="5">
    <source>
        <dbReference type="Proteomes" id="UP000007523"/>
    </source>
</evidence>
<evidence type="ECO:0000256" key="2">
    <source>
        <dbReference type="ARBA" id="ARBA00022679"/>
    </source>
</evidence>
<dbReference type="AlphaFoldDB" id="H6NE19"/>
<dbReference type="KEGG" id="pmq:PM3016_6340"/>
<evidence type="ECO:0000256" key="1">
    <source>
        <dbReference type="ARBA" id="ARBA00007274"/>
    </source>
</evidence>
<gene>
    <name evidence="4" type="ORF">PM3016_6340</name>
</gene>
<sequence length="180" mass="19449">MSKRSVKQYVRYAYRIGLGFLFRFRTESCGPWLRVCGKVTRSGASGTTLRIGRKVMLFQDVGFYLDAPGAEISIGDYTYVNRRTEIMSKERVSIGSHCAISWDVSIMDTDFHAIDGMPSTAPVKIGDRVWIGCKAIILKGVTIGDGAVVAAGSVVTKDVPPGCVVAGSPAKVIKPIGGWK</sequence>
<evidence type="ECO:0000256" key="3">
    <source>
        <dbReference type="ARBA" id="ARBA00022737"/>
    </source>
</evidence>
<dbReference type="EMBL" id="CP003235">
    <property type="protein sequence ID" value="AFC32972.1"/>
    <property type="molecule type" value="Genomic_DNA"/>
</dbReference>
<keyword evidence="3" id="KW-0677">Repeat</keyword>
<dbReference type="STRING" id="1116391.PM3016_6340"/>
<dbReference type="InterPro" id="IPR011004">
    <property type="entry name" value="Trimer_LpxA-like_sf"/>
</dbReference>
<name>H6NE19_9BACL</name>
<keyword evidence="2 4" id="KW-0808">Transferase</keyword>
<dbReference type="GO" id="GO:0008374">
    <property type="term" value="F:O-acyltransferase activity"/>
    <property type="evidence" value="ECO:0007669"/>
    <property type="project" value="TreeGrafter"/>
</dbReference>
<reference evidence="4 5" key="1">
    <citation type="journal article" date="2012" name="J. Bacteriol.">
        <title>Complete Genome Sequence of Paenibacillus mucilaginosus 3016, a Bacterium Functional as Microbial Fertilizer.</title>
        <authorList>
            <person name="Ma M."/>
            <person name="Wang Z."/>
            <person name="Li L."/>
            <person name="Jiang X."/>
            <person name="Guan D."/>
            <person name="Cao F."/>
            <person name="Chen H."/>
            <person name="Wang X."/>
            <person name="Shen D."/>
            <person name="Du B."/>
            <person name="Li J."/>
        </authorList>
    </citation>
    <scope>NUCLEOTIDE SEQUENCE [LARGE SCALE GENOMIC DNA]</scope>
    <source>
        <strain evidence="4 5">3016</strain>
    </source>
</reference>
<dbReference type="PANTHER" id="PTHR23416:SF23">
    <property type="entry name" value="ACETYLTRANSFERASE C18B11.09C-RELATED"/>
    <property type="match status" value="1"/>
</dbReference>
<dbReference type="Pfam" id="PF14602">
    <property type="entry name" value="Hexapep_2"/>
    <property type="match status" value="1"/>
</dbReference>
<dbReference type="InterPro" id="IPR051159">
    <property type="entry name" value="Hexapeptide_acetyltransf"/>
</dbReference>
<dbReference type="InterPro" id="IPR018357">
    <property type="entry name" value="Hexapep_transf_CS"/>
</dbReference>
<comment type="similarity">
    <text evidence="1">Belongs to the transferase hexapeptide repeat family.</text>
</comment>
<dbReference type="GO" id="GO:0005829">
    <property type="term" value="C:cytosol"/>
    <property type="evidence" value="ECO:0007669"/>
    <property type="project" value="TreeGrafter"/>
</dbReference>
<dbReference type="InterPro" id="IPR001451">
    <property type="entry name" value="Hexapep"/>
</dbReference>
<accession>H6NE19</accession>
<dbReference type="SUPFAM" id="SSF51161">
    <property type="entry name" value="Trimeric LpxA-like enzymes"/>
    <property type="match status" value="1"/>
</dbReference>
<dbReference type="Proteomes" id="UP000007523">
    <property type="component" value="Chromosome"/>
</dbReference>
<dbReference type="HOGENOM" id="CLU_051638_7_1_9"/>